<dbReference type="InterPro" id="IPR001005">
    <property type="entry name" value="SANT/Myb"/>
</dbReference>
<evidence type="ECO:0000259" key="1">
    <source>
        <dbReference type="PROSITE" id="PS50090"/>
    </source>
</evidence>
<evidence type="ECO:0000259" key="2">
    <source>
        <dbReference type="PROSITE" id="PS51294"/>
    </source>
</evidence>
<dbReference type="Gene3D" id="1.10.10.60">
    <property type="entry name" value="Homeodomain-like"/>
    <property type="match status" value="2"/>
</dbReference>
<dbReference type="PROSITE" id="PS50090">
    <property type="entry name" value="MYB_LIKE"/>
    <property type="match status" value="2"/>
</dbReference>
<dbReference type="InterPro" id="IPR009057">
    <property type="entry name" value="Homeodomain-like_sf"/>
</dbReference>
<dbReference type="PANTHER" id="PTHR45614">
    <property type="entry name" value="MYB PROTEIN-RELATED"/>
    <property type="match status" value="1"/>
</dbReference>
<feature type="domain" description="Myb-like" evidence="1">
    <location>
        <begin position="76"/>
        <end position="141"/>
    </location>
</feature>
<organism evidence="3 4">
    <name type="scientific">Oryzias javanicus</name>
    <name type="common">Javanese ricefish</name>
    <name type="synonym">Aplocheilus javanicus</name>
    <dbReference type="NCBI Taxonomy" id="123683"/>
    <lineage>
        <taxon>Eukaryota</taxon>
        <taxon>Metazoa</taxon>
        <taxon>Chordata</taxon>
        <taxon>Craniata</taxon>
        <taxon>Vertebrata</taxon>
        <taxon>Euteleostomi</taxon>
        <taxon>Actinopterygii</taxon>
        <taxon>Neopterygii</taxon>
        <taxon>Teleostei</taxon>
        <taxon>Neoteleostei</taxon>
        <taxon>Acanthomorphata</taxon>
        <taxon>Ovalentaria</taxon>
        <taxon>Atherinomorphae</taxon>
        <taxon>Beloniformes</taxon>
        <taxon>Adrianichthyidae</taxon>
        <taxon>Oryziinae</taxon>
        <taxon>Oryzias</taxon>
    </lineage>
</organism>
<dbReference type="EMBL" id="CM012453">
    <property type="protein sequence ID" value="RVE61327.1"/>
    <property type="molecule type" value="Genomic_DNA"/>
</dbReference>
<feature type="domain" description="Myb-like" evidence="1">
    <location>
        <begin position="23"/>
        <end position="75"/>
    </location>
</feature>
<dbReference type="GO" id="GO:0045944">
    <property type="term" value="P:positive regulation of transcription by RNA polymerase II"/>
    <property type="evidence" value="ECO:0007669"/>
    <property type="project" value="TreeGrafter"/>
</dbReference>
<dbReference type="SMART" id="SM00717">
    <property type="entry name" value="SANT"/>
    <property type="match status" value="2"/>
</dbReference>
<dbReference type="InterPro" id="IPR050560">
    <property type="entry name" value="MYB_TF"/>
</dbReference>
<proteinExistence type="predicted"/>
<dbReference type="OrthoDB" id="2143914at2759"/>
<dbReference type="GO" id="GO:0000978">
    <property type="term" value="F:RNA polymerase II cis-regulatory region sequence-specific DNA binding"/>
    <property type="evidence" value="ECO:0007669"/>
    <property type="project" value="TreeGrafter"/>
</dbReference>
<evidence type="ECO:0000313" key="3">
    <source>
        <dbReference type="EMBL" id="RVE61327.1"/>
    </source>
</evidence>
<dbReference type="CDD" id="cd00167">
    <property type="entry name" value="SANT"/>
    <property type="match status" value="2"/>
</dbReference>
<dbReference type="SUPFAM" id="SSF46689">
    <property type="entry name" value="Homeodomain-like"/>
    <property type="match status" value="1"/>
</dbReference>
<keyword evidence="4" id="KW-1185">Reference proteome</keyword>
<dbReference type="PANTHER" id="PTHR45614:SF25">
    <property type="entry name" value="MYB PROTEIN"/>
    <property type="match status" value="1"/>
</dbReference>
<feature type="domain" description="HTH myb-type" evidence="2">
    <location>
        <begin position="23"/>
        <end position="79"/>
    </location>
</feature>
<gene>
    <name evidence="3" type="ORF">OJAV_G00169640</name>
</gene>
<dbReference type="PROSITE" id="PS51294">
    <property type="entry name" value="HTH_MYB"/>
    <property type="match status" value="2"/>
</dbReference>
<name>A0A3S2MKR1_ORYJA</name>
<sequence length="498" mass="55978">MSSGSRRSGLRSRSHFSSRRFSRVPLRKPAWTKEEDEILRLLVQEFGSNSWSAVALNFEGQRSQMQCQRRWQQIKNPELIKGPWTIQEDQQVTDLVQNWTLEEDRIVCQAHGLLGNRWADISKLLTGRTDNAIKNHWNSTLKRKVEKEGYLHILNLHSSSSRSASWTCSPTNMAKIRTKAEKLRRRMDECCCSSSQHSMNRPHTNSTHLYSACDLTSSPGYGSSLSVCKLASSTELTETKSEMWSYDMEGDSSHQDFRPLLLCSCPEQQLANSSLQFVDVVGGVEQLMYTEEGTSFLDSASCRGPQCMHEVSNLKPLHPALTSTPLCSFKHPCRRENNCVHCSQTSRSVSVPYTAADKSNRSSEGAAVCRTPTPTQDQIQALLRGAPITPTPLKINELQNEAEQVSECSGRMMNLMMDENINEDGQKSSSSSQVLRENQLLQVERGSAHLCEELDCFPLDGLVGVWWCEQPVTRLDCSLAHQKSEVSPPVRLNDVAHL</sequence>
<dbReference type="Proteomes" id="UP000283210">
    <property type="component" value="Chromosome 17"/>
</dbReference>
<dbReference type="GO" id="GO:0000981">
    <property type="term" value="F:DNA-binding transcription factor activity, RNA polymerase II-specific"/>
    <property type="evidence" value="ECO:0007669"/>
    <property type="project" value="TreeGrafter"/>
</dbReference>
<dbReference type="GO" id="GO:0005634">
    <property type="term" value="C:nucleus"/>
    <property type="evidence" value="ECO:0007669"/>
    <property type="project" value="TreeGrafter"/>
</dbReference>
<dbReference type="Pfam" id="PF13921">
    <property type="entry name" value="Myb_DNA-bind_6"/>
    <property type="match status" value="1"/>
</dbReference>
<dbReference type="Pfam" id="PF00249">
    <property type="entry name" value="Myb_DNA-binding"/>
    <property type="match status" value="1"/>
</dbReference>
<feature type="domain" description="HTH myb-type" evidence="2">
    <location>
        <begin position="97"/>
        <end position="145"/>
    </location>
</feature>
<dbReference type="GO" id="GO:0000278">
    <property type="term" value="P:mitotic cell cycle"/>
    <property type="evidence" value="ECO:0007669"/>
    <property type="project" value="TreeGrafter"/>
</dbReference>
<reference evidence="3 4" key="1">
    <citation type="submission" date="2018-11" db="EMBL/GenBank/DDBJ databases">
        <authorList>
            <person name="Lopez-Roques C."/>
            <person name="Donnadieu C."/>
            <person name="Bouchez O."/>
            <person name="Klopp C."/>
            <person name="Cabau C."/>
            <person name="Zahm M."/>
        </authorList>
    </citation>
    <scope>NUCLEOTIDE SEQUENCE [LARGE SCALE GENOMIC DNA]</scope>
    <source>
        <strain evidence="3">RS831</strain>
        <tissue evidence="3">Whole body</tissue>
    </source>
</reference>
<dbReference type="InterPro" id="IPR017930">
    <property type="entry name" value="Myb_dom"/>
</dbReference>
<evidence type="ECO:0000313" key="4">
    <source>
        <dbReference type="Proteomes" id="UP000283210"/>
    </source>
</evidence>
<reference evidence="3 4" key="2">
    <citation type="submission" date="2019-01" db="EMBL/GenBank/DDBJ databases">
        <title>A chromosome length genome reference of the Java medaka (oryzias javanicus).</title>
        <authorList>
            <person name="Herpin A."/>
            <person name="Takehana Y."/>
            <person name="Naruse K."/>
            <person name="Ansai S."/>
            <person name="Kawaguchi M."/>
        </authorList>
    </citation>
    <scope>NUCLEOTIDE SEQUENCE [LARGE SCALE GENOMIC DNA]</scope>
    <source>
        <strain evidence="3">RS831</strain>
        <tissue evidence="3">Whole body</tissue>
    </source>
</reference>
<accession>A0A3S2MKR1</accession>
<dbReference type="AlphaFoldDB" id="A0A3S2MKR1"/>
<protein>
    <submittedName>
        <fullName evidence="3">Uncharacterized protein</fullName>
    </submittedName>
</protein>